<comment type="catalytic activity">
    <reaction evidence="18">
        <text>10-formyltetrahydrofolyl-(gamma-L-Glu)(n) + L-glutamate + ATP = 10-formyltetrahydrofolyl-(gamma-L-Glu)(n+1) + ADP + phosphate + H(+)</text>
        <dbReference type="Rhea" id="RHEA:51904"/>
        <dbReference type="Rhea" id="RHEA-COMP:13088"/>
        <dbReference type="Rhea" id="RHEA-COMP:14300"/>
        <dbReference type="ChEBI" id="CHEBI:15378"/>
        <dbReference type="ChEBI" id="CHEBI:29985"/>
        <dbReference type="ChEBI" id="CHEBI:30616"/>
        <dbReference type="ChEBI" id="CHEBI:43474"/>
        <dbReference type="ChEBI" id="CHEBI:134413"/>
        <dbReference type="ChEBI" id="CHEBI:456216"/>
        <dbReference type="EC" id="6.3.2.17"/>
    </reaction>
</comment>
<evidence type="ECO:0000256" key="18">
    <source>
        <dbReference type="ARBA" id="ARBA00047808"/>
    </source>
</evidence>
<evidence type="ECO:0000256" key="11">
    <source>
        <dbReference type="ARBA" id="ARBA00022840"/>
    </source>
</evidence>
<dbReference type="InterPro" id="IPR036615">
    <property type="entry name" value="Mur_ligase_C_dom_sf"/>
</dbReference>
<dbReference type="NCBIfam" id="TIGR01499">
    <property type="entry name" value="folC"/>
    <property type="match status" value="1"/>
</dbReference>
<dbReference type="InterPro" id="IPR004101">
    <property type="entry name" value="Mur_ligase_C"/>
</dbReference>
<evidence type="ECO:0000259" key="23">
    <source>
        <dbReference type="Pfam" id="PF08245"/>
    </source>
</evidence>
<feature type="domain" description="Mur ligase C-terminal" evidence="22">
    <location>
        <begin position="284"/>
        <end position="399"/>
    </location>
</feature>
<evidence type="ECO:0000256" key="13">
    <source>
        <dbReference type="ARBA" id="ARBA00022909"/>
    </source>
</evidence>
<evidence type="ECO:0000256" key="17">
    <source>
        <dbReference type="ARBA" id="ARBA00047493"/>
    </source>
</evidence>
<dbReference type="SUPFAM" id="SSF53623">
    <property type="entry name" value="MurD-like peptide ligases, catalytic domain"/>
    <property type="match status" value="1"/>
</dbReference>
<evidence type="ECO:0000313" key="25">
    <source>
        <dbReference type="Proteomes" id="UP000731907"/>
    </source>
</evidence>
<evidence type="ECO:0000256" key="7">
    <source>
        <dbReference type="ARBA" id="ARBA00019357"/>
    </source>
</evidence>
<evidence type="ECO:0000256" key="21">
    <source>
        <dbReference type="PIRNR" id="PIRNR001563"/>
    </source>
</evidence>
<evidence type="ECO:0000256" key="16">
    <source>
        <dbReference type="ARBA" id="ARBA00032510"/>
    </source>
</evidence>
<comment type="pathway">
    <text evidence="2">Cofactor biosynthesis; tetrahydrofolate biosynthesis; 7,8-dihydrofolate from 2-amino-4-hydroxy-6-hydroxymethyl-7,8-dihydropteridine diphosphate and 4-aminobenzoate: step 2/2.</text>
</comment>
<keyword evidence="12" id="KW-0460">Magnesium</keyword>
<comment type="catalytic activity">
    <reaction evidence="19">
        <text>(6R)-5,10-methylenetetrahydrofolyl-(gamma-L-Glu)(n) + L-glutamate + ATP = (6R)-5,10-methylenetetrahydrofolyl-(gamma-L-Glu)(n+1) + ADP + phosphate + H(+)</text>
        <dbReference type="Rhea" id="RHEA:51912"/>
        <dbReference type="Rhea" id="RHEA-COMP:13257"/>
        <dbReference type="Rhea" id="RHEA-COMP:13258"/>
        <dbReference type="ChEBI" id="CHEBI:15378"/>
        <dbReference type="ChEBI" id="CHEBI:29985"/>
        <dbReference type="ChEBI" id="CHEBI:30616"/>
        <dbReference type="ChEBI" id="CHEBI:43474"/>
        <dbReference type="ChEBI" id="CHEBI:136572"/>
        <dbReference type="ChEBI" id="CHEBI:456216"/>
        <dbReference type="EC" id="6.3.2.17"/>
    </reaction>
</comment>
<dbReference type="Pfam" id="PF02875">
    <property type="entry name" value="Mur_ligase_C"/>
    <property type="match status" value="1"/>
</dbReference>
<dbReference type="RefSeq" id="WP_161762434.1">
    <property type="nucleotide sequence ID" value="NZ_JAAATX020000006.1"/>
</dbReference>
<evidence type="ECO:0000256" key="20">
    <source>
        <dbReference type="ARBA" id="ARBA00049161"/>
    </source>
</evidence>
<dbReference type="EC" id="6.3.2.17" evidence="6"/>
<evidence type="ECO:0000256" key="14">
    <source>
        <dbReference type="ARBA" id="ARBA00030048"/>
    </source>
</evidence>
<evidence type="ECO:0000256" key="9">
    <source>
        <dbReference type="ARBA" id="ARBA00022723"/>
    </source>
</evidence>
<evidence type="ECO:0000256" key="5">
    <source>
        <dbReference type="ARBA" id="ARBA00013023"/>
    </source>
</evidence>
<dbReference type="Proteomes" id="UP000731907">
    <property type="component" value="Unassembled WGS sequence"/>
</dbReference>
<evidence type="ECO:0000313" key="24">
    <source>
        <dbReference type="EMBL" id="MBU9698168.1"/>
    </source>
</evidence>
<dbReference type="InterPro" id="IPR036565">
    <property type="entry name" value="Mur-like_cat_sf"/>
</dbReference>
<organism evidence="24 25">
    <name type="scientific">Paragemmobacter amnigenus</name>
    <dbReference type="NCBI Taxonomy" id="2852097"/>
    <lineage>
        <taxon>Bacteria</taxon>
        <taxon>Pseudomonadati</taxon>
        <taxon>Pseudomonadota</taxon>
        <taxon>Alphaproteobacteria</taxon>
        <taxon>Rhodobacterales</taxon>
        <taxon>Paracoccaceae</taxon>
        <taxon>Paragemmobacter</taxon>
    </lineage>
</organism>
<evidence type="ECO:0000256" key="10">
    <source>
        <dbReference type="ARBA" id="ARBA00022741"/>
    </source>
</evidence>
<keyword evidence="13" id="KW-0289">Folate biosynthesis</keyword>
<evidence type="ECO:0000256" key="4">
    <source>
        <dbReference type="ARBA" id="ARBA00008276"/>
    </source>
</evidence>
<dbReference type="Pfam" id="PF08245">
    <property type="entry name" value="Mur_ligase_M"/>
    <property type="match status" value="1"/>
</dbReference>
<keyword evidence="25" id="KW-1185">Reference proteome</keyword>
<dbReference type="InterPro" id="IPR001645">
    <property type="entry name" value="Folylpolyglutamate_synth"/>
</dbReference>
<evidence type="ECO:0000256" key="3">
    <source>
        <dbReference type="ARBA" id="ARBA00005150"/>
    </source>
</evidence>
<evidence type="ECO:0000256" key="2">
    <source>
        <dbReference type="ARBA" id="ARBA00004799"/>
    </source>
</evidence>
<dbReference type="Gene3D" id="3.90.190.20">
    <property type="entry name" value="Mur ligase, C-terminal domain"/>
    <property type="match status" value="1"/>
</dbReference>
<comment type="caution">
    <text evidence="24">The sequence shown here is derived from an EMBL/GenBank/DDBJ whole genome shotgun (WGS) entry which is preliminary data.</text>
</comment>
<dbReference type="InterPro" id="IPR013221">
    <property type="entry name" value="Mur_ligase_cen"/>
</dbReference>
<dbReference type="PANTHER" id="PTHR11136:SF0">
    <property type="entry name" value="DIHYDROFOLATE SYNTHETASE-RELATED"/>
    <property type="match status" value="1"/>
</dbReference>
<gene>
    <name evidence="24" type="ORF">GU927_009965</name>
</gene>
<dbReference type="EMBL" id="JAAATX020000006">
    <property type="protein sequence ID" value="MBU9698168.1"/>
    <property type="molecule type" value="Genomic_DNA"/>
</dbReference>
<dbReference type="PIRSF" id="PIRSF001563">
    <property type="entry name" value="Folylpolyglu_synth"/>
    <property type="match status" value="1"/>
</dbReference>
<evidence type="ECO:0000256" key="19">
    <source>
        <dbReference type="ARBA" id="ARBA00049035"/>
    </source>
</evidence>
<keyword evidence="11 21" id="KW-0067">ATP-binding</keyword>
<keyword evidence="10 21" id="KW-0547">Nucleotide-binding</keyword>
<evidence type="ECO:0000256" key="1">
    <source>
        <dbReference type="ARBA" id="ARBA00002714"/>
    </source>
</evidence>
<reference evidence="24 25" key="1">
    <citation type="submission" date="2021-06" db="EMBL/GenBank/DDBJ databases">
        <title>Rhodobacteraceae bacterium strain HSP-20.</title>
        <authorList>
            <person name="Chen W.-M."/>
        </authorList>
    </citation>
    <scope>NUCLEOTIDE SEQUENCE [LARGE SCALE GENOMIC DNA]</scope>
    <source>
        <strain evidence="24 25">HSP-20</strain>
    </source>
</reference>
<dbReference type="EC" id="6.3.2.12" evidence="5"/>
<dbReference type="PANTHER" id="PTHR11136">
    <property type="entry name" value="FOLYLPOLYGLUTAMATE SYNTHASE-RELATED"/>
    <property type="match status" value="1"/>
</dbReference>
<dbReference type="Gene3D" id="3.40.1190.10">
    <property type="entry name" value="Mur-like, catalytic domain"/>
    <property type="match status" value="1"/>
</dbReference>
<dbReference type="InterPro" id="IPR018109">
    <property type="entry name" value="Folylpolyglutamate_synth_CS"/>
</dbReference>
<name>A0ABS6J326_9RHOB</name>
<accession>A0ABS6J326</accession>
<comment type="catalytic activity">
    <reaction evidence="17">
        <text>(6S)-5,6,7,8-tetrahydrofolyl-(gamma-L-Glu)(n) + L-glutamate + ATP = (6S)-5,6,7,8-tetrahydrofolyl-(gamma-L-Glu)(n+1) + ADP + phosphate + H(+)</text>
        <dbReference type="Rhea" id="RHEA:10580"/>
        <dbReference type="Rhea" id="RHEA-COMP:14738"/>
        <dbReference type="Rhea" id="RHEA-COMP:14740"/>
        <dbReference type="ChEBI" id="CHEBI:15378"/>
        <dbReference type="ChEBI" id="CHEBI:29985"/>
        <dbReference type="ChEBI" id="CHEBI:30616"/>
        <dbReference type="ChEBI" id="CHEBI:43474"/>
        <dbReference type="ChEBI" id="CHEBI:141005"/>
        <dbReference type="ChEBI" id="CHEBI:456216"/>
        <dbReference type="EC" id="6.3.2.17"/>
    </reaction>
</comment>
<keyword evidence="8 21" id="KW-0436">Ligase</keyword>
<evidence type="ECO:0000256" key="15">
    <source>
        <dbReference type="ARBA" id="ARBA00030592"/>
    </source>
</evidence>
<dbReference type="SUPFAM" id="SSF53244">
    <property type="entry name" value="MurD-like peptide ligases, peptide-binding domain"/>
    <property type="match status" value="1"/>
</dbReference>
<comment type="catalytic activity">
    <reaction evidence="20">
        <text>7,8-dihydropteroate + L-glutamate + ATP = 7,8-dihydrofolate + ADP + phosphate + H(+)</text>
        <dbReference type="Rhea" id="RHEA:23584"/>
        <dbReference type="ChEBI" id="CHEBI:15378"/>
        <dbReference type="ChEBI" id="CHEBI:17839"/>
        <dbReference type="ChEBI" id="CHEBI:29985"/>
        <dbReference type="ChEBI" id="CHEBI:30616"/>
        <dbReference type="ChEBI" id="CHEBI:43474"/>
        <dbReference type="ChEBI" id="CHEBI:57451"/>
        <dbReference type="ChEBI" id="CHEBI:456216"/>
        <dbReference type="EC" id="6.3.2.12"/>
    </reaction>
</comment>
<evidence type="ECO:0000256" key="12">
    <source>
        <dbReference type="ARBA" id="ARBA00022842"/>
    </source>
</evidence>
<sequence>MMTLHPKVIDLTLDRVHRLLGLLGNPERAIPPAIHLAGTNGKGSTQAMIRAGLEAAGQRVHAYTSPHLARFHERIRLAGELIGEPALAALLDECVERNGPDEITFFEITTCAAFLAFARTSADWTLLEVGLGGRLDATNVITPRLSIITPVSMDHEAFLGDTIAKIAGEKAGIIKRGIPVIVGPQHPDGLAVIEATAARLGAPLLAHGQHWQVWEERGRLIYQDEHGLLDLPLPNLPGPHQIQNAGAALTALRHLGHDEAACEAAVTRAEWPARMQRLRRGPLVDMAPQVELWLDGGHNPAGGEAVASTLARMPARQTHLICGMLNTKDVTGYMRPLAPQVTQLHAVSIPGEKNTLPAEATRDAAQSAGIDATTADSVAGALATIAAKDPQARVLICGSLYLAGSILRENG</sequence>
<evidence type="ECO:0000256" key="8">
    <source>
        <dbReference type="ARBA" id="ARBA00022598"/>
    </source>
</evidence>
<dbReference type="PROSITE" id="PS01012">
    <property type="entry name" value="FOLYLPOLYGLU_SYNT_2"/>
    <property type="match status" value="1"/>
</dbReference>
<evidence type="ECO:0000256" key="6">
    <source>
        <dbReference type="ARBA" id="ARBA00013025"/>
    </source>
</evidence>
<keyword evidence="9" id="KW-0479">Metal-binding</keyword>
<evidence type="ECO:0000259" key="22">
    <source>
        <dbReference type="Pfam" id="PF02875"/>
    </source>
</evidence>
<proteinExistence type="inferred from homology"/>
<comment type="function">
    <text evidence="1">Functions in two distinct reactions of the de novo folate biosynthetic pathway. Catalyzes the addition of a glutamate residue to dihydropteroate (7,8-dihydropteroate or H2Pte) to form dihydrofolate (7,8-dihydrofolate monoglutamate or H2Pte-Glu). Also catalyzes successive additions of L-glutamate to tetrahydrofolate or 10-formyltetrahydrofolate or 5,10-methylenetetrahydrofolate, leading to folylpolyglutamate derivatives.</text>
</comment>
<comment type="similarity">
    <text evidence="4 21">Belongs to the folylpolyglutamate synthase family.</text>
</comment>
<feature type="domain" description="Mur ligase central" evidence="23">
    <location>
        <begin position="37"/>
        <end position="250"/>
    </location>
</feature>
<protein>
    <recommendedName>
        <fullName evidence="7">Dihydrofolate synthase/folylpolyglutamate synthase</fullName>
        <ecNumber evidence="5">6.3.2.12</ecNumber>
        <ecNumber evidence="6">6.3.2.17</ecNumber>
    </recommendedName>
    <alternativeName>
        <fullName evidence="16">Folylpoly-gamma-glutamate synthetase-dihydrofolate synthetase</fullName>
    </alternativeName>
    <alternativeName>
        <fullName evidence="14">Folylpolyglutamate synthetase</fullName>
    </alternativeName>
    <alternativeName>
        <fullName evidence="15">Tetrahydrofolylpolyglutamate synthase</fullName>
    </alternativeName>
</protein>
<comment type="pathway">
    <text evidence="3">Cofactor biosynthesis; tetrahydrofolylpolyglutamate biosynthesis.</text>
</comment>